<keyword evidence="2" id="KW-1185">Reference proteome</keyword>
<dbReference type="EMBL" id="JACVVK020000074">
    <property type="protein sequence ID" value="KAK7495503.1"/>
    <property type="molecule type" value="Genomic_DNA"/>
</dbReference>
<dbReference type="Proteomes" id="UP001519460">
    <property type="component" value="Unassembled WGS sequence"/>
</dbReference>
<organism evidence="1 2">
    <name type="scientific">Batillaria attramentaria</name>
    <dbReference type="NCBI Taxonomy" id="370345"/>
    <lineage>
        <taxon>Eukaryota</taxon>
        <taxon>Metazoa</taxon>
        <taxon>Spiralia</taxon>
        <taxon>Lophotrochozoa</taxon>
        <taxon>Mollusca</taxon>
        <taxon>Gastropoda</taxon>
        <taxon>Caenogastropoda</taxon>
        <taxon>Sorbeoconcha</taxon>
        <taxon>Cerithioidea</taxon>
        <taxon>Batillariidae</taxon>
        <taxon>Batillaria</taxon>
    </lineage>
</organism>
<reference evidence="1 2" key="1">
    <citation type="journal article" date="2023" name="Sci. Data">
        <title>Genome assembly of the Korean intertidal mud-creeper Batillaria attramentaria.</title>
        <authorList>
            <person name="Patra A.K."/>
            <person name="Ho P.T."/>
            <person name="Jun S."/>
            <person name="Lee S.J."/>
            <person name="Kim Y."/>
            <person name="Won Y.J."/>
        </authorList>
    </citation>
    <scope>NUCLEOTIDE SEQUENCE [LARGE SCALE GENOMIC DNA]</scope>
    <source>
        <strain evidence="1">Wonlab-2016</strain>
    </source>
</reference>
<protein>
    <submittedName>
        <fullName evidence="1">Uncharacterized protein</fullName>
    </submittedName>
</protein>
<gene>
    <name evidence="1" type="ORF">BaRGS_00013201</name>
</gene>
<sequence length="89" mass="9638">MATMDQHHSPAAWLPHEASRVANGYDAAATGMLPSEDISDMFFPHTLDSNPGHMNAGYYTTSAARAVHSYRSPHGEYTLKACDANCPDV</sequence>
<accession>A0ABD0L7Q1</accession>
<evidence type="ECO:0000313" key="2">
    <source>
        <dbReference type="Proteomes" id="UP001519460"/>
    </source>
</evidence>
<proteinExistence type="predicted"/>
<comment type="caution">
    <text evidence="1">The sequence shown here is derived from an EMBL/GenBank/DDBJ whole genome shotgun (WGS) entry which is preliminary data.</text>
</comment>
<name>A0ABD0L7Q1_9CAEN</name>
<evidence type="ECO:0000313" key="1">
    <source>
        <dbReference type="EMBL" id="KAK7495503.1"/>
    </source>
</evidence>
<dbReference type="AlphaFoldDB" id="A0ABD0L7Q1"/>